<dbReference type="NCBIfam" id="NF004088">
    <property type="entry name" value="PRK05590.1"/>
    <property type="match status" value="1"/>
</dbReference>
<proteinExistence type="predicted"/>
<dbReference type="EMBL" id="JAGSOJ010000005">
    <property type="protein sequence ID" value="MCM1992273.1"/>
    <property type="molecule type" value="Genomic_DNA"/>
</dbReference>
<dbReference type="Proteomes" id="UP001056429">
    <property type="component" value="Unassembled WGS sequence"/>
</dbReference>
<evidence type="ECO:0000313" key="2">
    <source>
        <dbReference type="Proteomes" id="UP001056429"/>
    </source>
</evidence>
<dbReference type="AlphaFoldDB" id="A0A9J6P8P1"/>
<dbReference type="InterPro" id="IPR004027">
    <property type="entry name" value="SEC_C_motif"/>
</dbReference>
<reference evidence="1" key="1">
    <citation type="journal article" date="2021" name="mSystems">
        <title>Bacteria and Archaea Synergistically Convert Glycine Betaine to Biogenic Methane in the Formosa Cold Seep of the South China Sea.</title>
        <authorList>
            <person name="Li L."/>
            <person name="Zhang W."/>
            <person name="Zhang S."/>
            <person name="Song L."/>
            <person name="Sun Q."/>
            <person name="Zhang H."/>
            <person name="Xiang H."/>
            <person name="Dong X."/>
        </authorList>
    </citation>
    <scope>NUCLEOTIDE SEQUENCE</scope>
    <source>
        <strain evidence="1">ZWT</strain>
    </source>
</reference>
<name>A0A9J6P8P1_9CLOT</name>
<dbReference type="PANTHER" id="PTHR33747">
    <property type="entry name" value="UPF0225 PROTEIN SCO1677"/>
    <property type="match status" value="1"/>
</dbReference>
<dbReference type="SUPFAM" id="SSF103642">
    <property type="entry name" value="Sec-C motif"/>
    <property type="match status" value="1"/>
</dbReference>
<dbReference type="Gene3D" id="3.10.450.50">
    <property type="match status" value="1"/>
</dbReference>
<evidence type="ECO:0000313" key="1">
    <source>
        <dbReference type="EMBL" id="MCM1992273.1"/>
    </source>
</evidence>
<comment type="caution">
    <text evidence="1">The sequence shown here is derived from an EMBL/GenBank/DDBJ whole genome shotgun (WGS) entry which is preliminary data.</text>
</comment>
<reference evidence="1" key="2">
    <citation type="submission" date="2021-04" db="EMBL/GenBank/DDBJ databases">
        <authorList>
            <person name="Dong X."/>
        </authorList>
    </citation>
    <scope>NUCLEOTIDE SEQUENCE</scope>
    <source>
        <strain evidence="1">ZWT</strain>
    </source>
</reference>
<keyword evidence="2" id="KW-1185">Reference proteome</keyword>
<sequence length="164" mass="19141">MSIYKQWTDTVIEIVKTRGEQAFWDEYGKVEIQFYKKFLSEPKVIEGKVRDLAVEFGITNVYFVGIMDGINDSLENQIELEELTIDSDVKLEINLEKLYFNMLDASADYLYELPEWDEIFTEEKRKEIAKEYKKSKTVVKEAKIGRNEPCTCGSGKKYKKCCGK</sequence>
<dbReference type="RefSeq" id="WP_250861433.1">
    <property type="nucleotide sequence ID" value="NZ_JAGSOJ010000005.1"/>
</dbReference>
<gene>
    <name evidence="1" type="ORF">KDK92_21325</name>
</gene>
<dbReference type="Pfam" id="PF02810">
    <property type="entry name" value="SEC-C"/>
    <property type="match status" value="1"/>
</dbReference>
<dbReference type="PANTHER" id="PTHR33747:SF1">
    <property type="entry name" value="ADENYLATE CYCLASE-ASSOCIATED CAP C-TERMINAL DOMAIN-CONTAINING PROTEIN"/>
    <property type="match status" value="1"/>
</dbReference>
<accession>A0A9J6P8P1</accession>
<organism evidence="1 2">
    <name type="scientific">Oceanirhabdus seepicola</name>
    <dbReference type="NCBI Taxonomy" id="2828781"/>
    <lineage>
        <taxon>Bacteria</taxon>
        <taxon>Bacillati</taxon>
        <taxon>Bacillota</taxon>
        <taxon>Clostridia</taxon>
        <taxon>Eubacteriales</taxon>
        <taxon>Clostridiaceae</taxon>
        <taxon>Oceanirhabdus</taxon>
    </lineage>
</organism>
<protein>
    <submittedName>
        <fullName evidence="1">SEC-C domain-containing protein</fullName>
    </submittedName>
</protein>